<organism evidence="7 8">
    <name type="scientific">Fodinicurvata halophila</name>
    <dbReference type="NCBI Taxonomy" id="1419723"/>
    <lineage>
        <taxon>Bacteria</taxon>
        <taxon>Pseudomonadati</taxon>
        <taxon>Pseudomonadota</taxon>
        <taxon>Alphaproteobacteria</taxon>
        <taxon>Rhodospirillales</taxon>
        <taxon>Rhodovibrionaceae</taxon>
        <taxon>Fodinicurvata</taxon>
    </lineage>
</organism>
<evidence type="ECO:0000313" key="8">
    <source>
        <dbReference type="Proteomes" id="UP001595799"/>
    </source>
</evidence>
<comment type="caution">
    <text evidence="7">The sequence shown here is derived from an EMBL/GenBank/DDBJ whole genome shotgun (WGS) entry which is preliminary data.</text>
</comment>
<feature type="domain" description="ABC transporter" evidence="6">
    <location>
        <begin position="2"/>
        <end position="245"/>
    </location>
</feature>
<reference evidence="8" key="1">
    <citation type="journal article" date="2019" name="Int. J. Syst. Evol. Microbiol.">
        <title>The Global Catalogue of Microorganisms (GCM) 10K type strain sequencing project: providing services to taxonomists for standard genome sequencing and annotation.</title>
        <authorList>
            <consortium name="The Broad Institute Genomics Platform"/>
            <consortium name="The Broad Institute Genome Sequencing Center for Infectious Disease"/>
            <person name="Wu L."/>
            <person name="Ma J."/>
        </authorList>
    </citation>
    <scope>NUCLEOTIDE SEQUENCE [LARGE SCALE GENOMIC DNA]</scope>
    <source>
        <strain evidence="8">CECT 8472</strain>
    </source>
</reference>
<dbReference type="PROSITE" id="PS50893">
    <property type="entry name" value="ABC_TRANSPORTER_2"/>
    <property type="match status" value="1"/>
</dbReference>
<evidence type="ECO:0000256" key="2">
    <source>
        <dbReference type="ARBA" id="ARBA00022741"/>
    </source>
</evidence>
<evidence type="ECO:0000259" key="6">
    <source>
        <dbReference type="PROSITE" id="PS50893"/>
    </source>
</evidence>
<dbReference type="InterPro" id="IPR003439">
    <property type="entry name" value="ABC_transporter-like_ATP-bd"/>
</dbReference>
<proteinExistence type="predicted"/>
<dbReference type="RefSeq" id="WP_382422229.1">
    <property type="nucleotide sequence ID" value="NZ_JBHSCW010000004.1"/>
</dbReference>
<dbReference type="PANTHER" id="PTHR42794:SF1">
    <property type="entry name" value="HEMIN IMPORT ATP-BINDING PROTEIN HMUV"/>
    <property type="match status" value="1"/>
</dbReference>
<dbReference type="Proteomes" id="UP001595799">
    <property type="component" value="Unassembled WGS sequence"/>
</dbReference>
<protein>
    <submittedName>
        <fullName evidence="7">Heme ABC transporter ATP-binding protein</fullName>
    </submittedName>
</protein>
<keyword evidence="8" id="KW-1185">Reference proteome</keyword>
<sequence length="270" mass="28876">MLSAESVCLRRGGRLILQAVDLAVKPGEFLALVGPNGAGKSTLLRLMAGSLSPTEGRVCLDGQPLATQDPRSLAQRRAVLPQGSLLNFAFTVREVVSLGRSPHRTGPARDRQVAEEVMALAEVLPLADRRYTELSGGERQRVELARVLAQIWPEPGDAPAGAGARYLLLDEPTSSLDLRHQQTVMEVARRLARYGFGVLAVLHDLNLAARNADRLALLAPGGEGQGGHLVRQGRPEQVLEASLLSKVYETPVELLPGPVDGPPVILPARA</sequence>
<dbReference type="EMBL" id="JBHSCW010000004">
    <property type="protein sequence ID" value="MFC4351884.1"/>
    <property type="molecule type" value="Genomic_DNA"/>
</dbReference>
<dbReference type="CDD" id="cd03214">
    <property type="entry name" value="ABC_Iron-Siderophores_B12_Hemin"/>
    <property type="match status" value="1"/>
</dbReference>
<dbReference type="InterPro" id="IPR017871">
    <property type="entry name" value="ABC_transporter-like_CS"/>
</dbReference>
<evidence type="ECO:0000256" key="5">
    <source>
        <dbReference type="ARBA" id="ARBA00037066"/>
    </source>
</evidence>
<dbReference type="SUPFAM" id="SSF52540">
    <property type="entry name" value="P-loop containing nucleoside triphosphate hydrolases"/>
    <property type="match status" value="1"/>
</dbReference>
<dbReference type="Pfam" id="PF00005">
    <property type="entry name" value="ABC_tran"/>
    <property type="match status" value="1"/>
</dbReference>
<comment type="function">
    <text evidence="5">Part of the ABC transporter complex HmuTUV involved in hemin import. Responsible for energy coupling to the transport system.</text>
</comment>
<dbReference type="InterPro" id="IPR003593">
    <property type="entry name" value="AAA+_ATPase"/>
</dbReference>
<dbReference type="PROSITE" id="PS00211">
    <property type="entry name" value="ABC_TRANSPORTER_1"/>
    <property type="match status" value="1"/>
</dbReference>
<keyword evidence="4" id="KW-1278">Translocase</keyword>
<dbReference type="InterPro" id="IPR027417">
    <property type="entry name" value="P-loop_NTPase"/>
</dbReference>
<accession>A0ABV8ULC2</accession>
<gene>
    <name evidence="7" type="ORF">ACFOW6_10055</name>
</gene>
<keyword evidence="1" id="KW-0813">Transport</keyword>
<dbReference type="NCBIfam" id="NF010068">
    <property type="entry name" value="PRK13548.1"/>
    <property type="match status" value="1"/>
</dbReference>
<keyword evidence="3 7" id="KW-0067">ATP-binding</keyword>
<name>A0ABV8ULC2_9PROT</name>
<dbReference type="Gene3D" id="3.40.50.300">
    <property type="entry name" value="P-loop containing nucleotide triphosphate hydrolases"/>
    <property type="match status" value="1"/>
</dbReference>
<evidence type="ECO:0000313" key="7">
    <source>
        <dbReference type="EMBL" id="MFC4351884.1"/>
    </source>
</evidence>
<dbReference type="GO" id="GO:0005524">
    <property type="term" value="F:ATP binding"/>
    <property type="evidence" value="ECO:0007669"/>
    <property type="project" value="UniProtKB-KW"/>
</dbReference>
<evidence type="ECO:0000256" key="1">
    <source>
        <dbReference type="ARBA" id="ARBA00022448"/>
    </source>
</evidence>
<evidence type="ECO:0000256" key="3">
    <source>
        <dbReference type="ARBA" id="ARBA00022840"/>
    </source>
</evidence>
<evidence type="ECO:0000256" key="4">
    <source>
        <dbReference type="ARBA" id="ARBA00022967"/>
    </source>
</evidence>
<keyword evidence="2" id="KW-0547">Nucleotide-binding</keyword>
<dbReference type="SMART" id="SM00382">
    <property type="entry name" value="AAA"/>
    <property type="match status" value="1"/>
</dbReference>
<dbReference type="PANTHER" id="PTHR42794">
    <property type="entry name" value="HEMIN IMPORT ATP-BINDING PROTEIN HMUV"/>
    <property type="match status" value="1"/>
</dbReference>